<dbReference type="AlphaFoldDB" id="A0A3G6YIT0"/>
<gene>
    <name evidence="2" type="ORF">DKE52_006255</name>
</gene>
<feature type="transmembrane region" description="Helical" evidence="1">
    <location>
        <begin position="15"/>
        <end position="33"/>
    </location>
</feature>
<evidence type="ECO:0000313" key="2">
    <source>
        <dbReference type="EMBL" id="AZC00313.1"/>
    </source>
</evidence>
<dbReference type="EMBL" id="CP033540">
    <property type="protein sequence ID" value="AZC00313.1"/>
    <property type="molecule type" value="Genomic_DNA"/>
</dbReference>
<sequence length="67" mass="7723">MWGILQYKRLGGAKLMKYLIPLLIILLVVSLLWDRHFTELRLEKCAKSNAQVVMVYGKARACPLGEY</sequence>
<protein>
    <submittedName>
        <fullName evidence="2">Uncharacterized protein</fullName>
    </submittedName>
</protein>
<keyword evidence="1" id="KW-1133">Transmembrane helix</keyword>
<name>A0A3G6YIT0_ACIPI</name>
<reference evidence="2 3" key="2">
    <citation type="submission" date="2018-12" db="EMBL/GenBank/DDBJ databases">
        <title>Molecular Epidemiology of Emerging Carbapenem-Resistance in Acinetobacter nosocomialis and Acinetobacter pittii in Taiwan, 2010-2014.</title>
        <authorList>
            <person name="Huang W.-C."/>
            <person name="Wang H.-Y."/>
            <person name="Lai J.-F."/>
            <person name="Lauderdale T.-L."/>
            <person name="Sytwu H.-K."/>
        </authorList>
    </citation>
    <scope>NUCLEOTIDE SEQUENCE [LARGE SCALE GENOMIC DNA]</scope>
    <source>
        <strain evidence="2 3">2014S06-099</strain>
    </source>
</reference>
<dbReference type="Proteomes" id="UP000254410">
    <property type="component" value="Chromosome"/>
</dbReference>
<keyword evidence="1" id="KW-0472">Membrane</keyword>
<keyword evidence="1" id="KW-0812">Transmembrane</keyword>
<reference evidence="2 3" key="1">
    <citation type="submission" date="2018-11" db="EMBL/GenBank/DDBJ databases">
        <authorList>
            <person name="Kuo S.-C."/>
            <person name="Chen F.-J."/>
            <person name="Liao Y.-C."/>
        </authorList>
    </citation>
    <scope>NUCLEOTIDE SEQUENCE [LARGE SCALE GENOMIC DNA]</scope>
    <source>
        <strain evidence="2 3">2014S06-099</strain>
    </source>
</reference>
<proteinExistence type="predicted"/>
<organism evidence="2 3">
    <name type="scientific">Acinetobacter pittii</name>
    <name type="common">Acinetobacter genomosp. 3</name>
    <dbReference type="NCBI Taxonomy" id="48296"/>
    <lineage>
        <taxon>Bacteria</taxon>
        <taxon>Pseudomonadati</taxon>
        <taxon>Pseudomonadota</taxon>
        <taxon>Gammaproteobacteria</taxon>
        <taxon>Moraxellales</taxon>
        <taxon>Moraxellaceae</taxon>
        <taxon>Acinetobacter</taxon>
        <taxon>Acinetobacter calcoaceticus/baumannii complex</taxon>
    </lineage>
</organism>
<accession>A0A3G6YIT0</accession>
<evidence type="ECO:0000313" key="3">
    <source>
        <dbReference type="Proteomes" id="UP000254410"/>
    </source>
</evidence>
<evidence type="ECO:0000256" key="1">
    <source>
        <dbReference type="SAM" id="Phobius"/>
    </source>
</evidence>